<geneLocation type="mitochondrion" evidence="2"/>
<reference evidence="2" key="2">
    <citation type="submission" date="2022-06" db="EMBL/GenBank/DDBJ databases">
        <authorList>
            <person name="Niu G."/>
        </authorList>
    </citation>
    <scope>NUCLEOTIDE SEQUENCE</scope>
</reference>
<dbReference type="CTD" id="4509"/>
<keyword evidence="1" id="KW-0812">Transmembrane</keyword>
<evidence type="ECO:0000313" key="2">
    <source>
        <dbReference type="EMBL" id="UXW93363.1"/>
    </source>
</evidence>
<dbReference type="RefSeq" id="YP_010531141.1">
    <property type="nucleotide sequence ID" value="NC_067795.1"/>
</dbReference>
<keyword evidence="1" id="KW-0472">Membrane</keyword>
<reference evidence="2" key="1">
    <citation type="journal article" date="2022" name="Insects">
        <title>Phylogenomic Analyses of the Tenthredinoidea Support the Familial Rank of Athaliidae (Insecta, Tenthredinoidea).</title>
        <authorList>
            <person name="Niu G."/>
            <person name="Budak M."/>
            <person name="Korkmaz E.M."/>
            <person name="Dogan O."/>
            <person name="Nel A."/>
            <person name="Wan S."/>
            <person name="Cai C."/>
            <person name="Jouault C."/>
            <person name="Li M."/>
            <person name="Wei M."/>
        </authorList>
    </citation>
    <scope>NUCLEOTIDE SEQUENCE</scope>
</reference>
<protein>
    <submittedName>
        <fullName evidence="2">ATP synthase F0 subunit 8</fullName>
    </submittedName>
</protein>
<proteinExistence type="predicted"/>
<name>A0A977TL40_9HYME</name>
<feature type="transmembrane region" description="Helical" evidence="1">
    <location>
        <begin position="12"/>
        <end position="32"/>
    </location>
</feature>
<keyword evidence="2" id="KW-0496">Mitochondrion</keyword>
<sequence length="54" mass="6732">MPQMFPMNWLSLFFFFFTILLLTLIMNYFTLLPKMKITPPKIKLNNRLLYSWKW</sequence>
<dbReference type="AlphaFoldDB" id="A0A977TL40"/>
<keyword evidence="1" id="KW-1133">Transmembrane helix</keyword>
<accession>A0A977TL40</accession>
<dbReference type="GeneID" id="76336501"/>
<evidence type="ECO:0000256" key="1">
    <source>
        <dbReference type="SAM" id="Phobius"/>
    </source>
</evidence>
<dbReference type="EMBL" id="ON840085">
    <property type="protein sequence ID" value="UXW93363.1"/>
    <property type="molecule type" value="Genomic_DNA"/>
</dbReference>
<organism evidence="2">
    <name type="scientific">Athalia birmanica</name>
    <dbReference type="NCBI Taxonomy" id="2950355"/>
    <lineage>
        <taxon>Eukaryota</taxon>
        <taxon>Metazoa</taxon>
        <taxon>Ecdysozoa</taxon>
        <taxon>Arthropoda</taxon>
        <taxon>Hexapoda</taxon>
        <taxon>Insecta</taxon>
        <taxon>Pterygota</taxon>
        <taxon>Neoptera</taxon>
        <taxon>Endopterygota</taxon>
        <taxon>Hymenoptera</taxon>
        <taxon>Tenthredinoidea</taxon>
        <taxon>Athaliidae</taxon>
        <taxon>Athalia</taxon>
    </lineage>
</organism>
<gene>
    <name evidence="2" type="primary">ATP8</name>
</gene>